<dbReference type="Pfam" id="PF00440">
    <property type="entry name" value="TetR_N"/>
    <property type="match status" value="1"/>
</dbReference>
<dbReference type="PROSITE" id="PS50977">
    <property type="entry name" value="HTH_TETR_2"/>
    <property type="match status" value="1"/>
</dbReference>
<reference evidence="4 5" key="1">
    <citation type="submission" date="2023-05" db="EMBL/GenBank/DDBJ databases">
        <title>Corynebacterium suedekumii sp. nov. and Corynebacterium breve sp. nov. isolated from raw cow's milk.</title>
        <authorList>
            <person name="Baer M.K."/>
            <person name="Mehl L."/>
            <person name="Hellmuth R."/>
            <person name="Marke G."/>
            <person name="Lipski A."/>
        </authorList>
    </citation>
    <scope>NUCLEOTIDE SEQUENCE [LARGE SCALE GENOMIC DNA]</scope>
    <source>
        <strain evidence="4 5">LM112</strain>
    </source>
</reference>
<dbReference type="RefSeq" id="WP_284873850.1">
    <property type="nucleotide sequence ID" value="NZ_CP126970.1"/>
</dbReference>
<keyword evidence="1 2" id="KW-0238">DNA-binding</keyword>
<evidence type="ECO:0000259" key="3">
    <source>
        <dbReference type="PROSITE" id="PS50977"/>
    </source>
</evidence>
<feature type="domain" description="HTH tetR-type" evidence="3">
    <location>
        <begin position="10"/>
        <end position="70"/>
    </location>
</feature>
<protein>
    <submittedName>
        <fullName evidence="4">TetR family transcriptional regulator</fullName>
    </submittedName>
</protein>
<keyword evidence="5" id="KW-1185">Reference proteome</keyword>
<dbReference type="Proteomes" id="UP001238805">
    <property type="component" value="Chromosome"/>
</dbReference>
<dbReference type="InterPro" id="IPR009057">
    <property type="entry name" value="Homeodomain-like_sf"/>
</dbReference>
<gene>
    <name evidence="4" type="ORF">QP029_08160</name>
</gene>
<dbReference type="Gene3D" id="1.10.357.10">
    <property type="entry name" value="Tetracycline Repressor, domain 2"/>
    <property type="match status" value="1"/>
</dbReference>
<evidence type="ECO:0000313" key="5">
    <source>
        <dbReference type="Proteomes" id="UP001238805"/>
    </source>
</evidence>
<dbReference type="EMBL" id="CP126970">
    <property type="protein sequence ID" value="WIM69255.1"/>
    <property type="molecule type" value="Genomic_DNA"/>
</dbReference>
<accession>A0ABY8VHX8</accession>
<proteinExistence type="predicted"/>
<sequence>MSGLRETKKAATRTTMSRAAARLALAGGAESLTVAAVSDAAGVSPRTFHNYFTSMEQALLEFIVDRSTTLARLLNDVPAEVGLFDAVEQVAIDQLRTSGDDGDVDSLAALFRLGDVLQTITGSAGRPEYPEHMDPIVETVLPRFAGADRFTSQVAINTAVTVARTALETYYALPEPRDPEDGVTLLHRAFSVVRLE</sequence>
<name>A0ABY8VHX8_9CORY</name>
<feature type="DNA-binding region" description="H-T-H motif" evidence="2">
    <location>
        <begin position="33"/>
        <end position="52"/>
    </location>
</feature>
<evidence type="ECO:0000256" key="2">
    <source>
        <dbReference type="PROSITE-ProRule" id="PRU00335"/>
    </source>
</evidence>
<organism evidence="4 5">
    <name type="scientific">Corynebacterium suedekumii</name>
    <dbReference type="NCBI Taxonomy" id="3049801"/>
    <lineage>
        <taxon>Bacteria</taxon>
        <taxon>Bacillati</taxon>
        <taxon>Actinomycetota</taxon>
        <taxon>Actinomycetes</taxon>
        <taxon>Mycobacteriales</taxon>
        <taxon>Corynebacteriaceae</taxon>
        <taxon>Corynebacterium</taxon>
    </lineage>
</organism>
<dbReference type="SUPFAM" id="SSF46689">
    <property type="entry name" value="Homeodomain-like"/>
    <property type="match status" value="1"/>
</dbReference>
<dbReference type="InterPro" id="IPR001647">
    <property type="entry name" value="HTH_TetR"/>
</dbReference>
<evidence type="ECO:0000313" key="4">
    <source>
        <dbReference type="EMBL" id="WIM69255.1"/>
    </source>
</evidence>
<evidence type="ECO:0000256" key="1">
    <source>
        <dbReference type="ARBA" id="ARBA00023125"/>
    </source>
</evidence>